<sequence>MFPERSRFAIPDIRDNVTGNRFLVSYRCEPPPPEYRHLRPGRANSHLVSFGSALSQESRRVPGEIPPVWSRLVGSLITYCFVVGELWGLWSQSKAKKTTSATAASNTIVPSGSARRPGEQGSTGLRRPAPGLDHLRSWFLPTTSAPGAKPTAVRPTPTLFVPVPPPSRWTPAAARPEVFHSAICPLDAIVNNGRLSWSSRRASTCLSTC</sequence>
<organism evidence="2 3">
    <name type="scientific">Colletotrichum chrysophilum</name>
    <dbReference type="NCBI Taxonomy" id="1836956"/>
    <lineage>
        <taxon>Eukaryota</taxon>
        <taxon>Fungi</taxon>
        <taxon>Dikarya</taxon>
        <taxon>Ascomycota</taxon>
        <taxon>Pezizomycotina</taxon>
        <taxon>Sordariomycetes</taxon>
        <taxon>Hypocreomycetidae</taxon>
        <taxon>Glomerellales</taxon>
        <taxon>Glomerellaceae</taxon>
        <taxon>Colletotrichum</taxon>
        <taxon>Colletotrichum gloeosporioides species complex</taxon>
    </lineage>
</organism>
<feature type="region of interest" description="Disordered" evidence="1">
    <location>
        <begin position="100"/>
        <end position="132"/>
    </location>
</feature>
<dbReference type="AlphaFoldDB" id="A0AAD9EGQ5"/>
<keyword evidence="3" id="KW-1185">Reference proteome</keyword>
<evidence type="ECO:0000313" key="3">
    <source>
        <dbReference type="Proteomes" id="UP001243330"/>
    </source>
</evidence>
<comment type="caution">
    <text evidence="2">The sequence shown here is derived from an EMBL/GenBank/DDBJ whole genome shotgun (WGS) entry which is preliminary data.</text>
</comment>
<proteinExistence type="predicted"/>
<protein>
    <submittedName>
        <fullName evidence="2">Uncharacterized protein</fullName>
    </submittedName>
</protein>
<name>A0AAD9EGQ5_9PEZI</name>
<dbReference type="EMBL" id="JAQOWY010000187">
    <property type="protein sequence ID" value="KAK1847905.1"/>
    <property type="molecule type" value="Genomic_DNA"/>
</dbReference>
<reference evidence="2" key="1">
    <citation type="submission" date="2023-01" db="EMBL/GenBank/DDBJ databases">
        <title>Colletotrichum chrysophilum M932 genome sequence.</title>
        <authorList>
            <person name="Baroncelli R."/>
        </authorList>
    </citation>
    <scope>NUCLEOTIDE SEQUENCE</scope>
    <source>
        <strain evidence="2">M932</strain>
    </source>
</reference>
<dbReference type="Proteomes" id="UP001243330">
    <property type="component" value="Unassembled WGS sequence"/>
</dbReference>
<evidence type="ECO:0000313" key="2">
    <source>
        <dbReference type="EMBL" id="KAK1847905.1"/>
    </source>
</evidence>
<gene>
    <name evidence="2" type="ORF">CCHR01_09444</name>
</gene>
<accession>A0AAD9EGQ5</accession>
<evidence type="ECO:0000256" key="1">
    <source>
        <dbReference type="SAM" id="MobiDB-lite"/>
    </source>
</evidence>